<dbReference type="PANTHER" id="PTHR33447:SF2">
    <property type="entry name" value="GLUTATHIONE GAMMA-GLUTAMYLCYSTEINYLTRANSFERASE"/>
    <property type="match status" value="1"/>
</dbReference>
<dbReference type="EMBL" id="JACTNZ010000004">
    <property type="protein sequence ID" value="KAG5552683.1"/>
    <property type="molecule type" value="Genomic_DNA"/>
</dbReference>
<dbReference type="InterPro" id="IPR038765">
    <property type="entry name" value="Papain-like_cys_pep_sf"/>
</dbReference>
<evidence type="ECO:0000259" key="5">
    <source>
        <dbReference type="PROSITE" id="PS51443"/>
    </source>
</evidence>
<dbReference type="Gene3D" id="3.90.70.30">
    <property type="entry name" value="Phytochelatin synthase, N-terminal domain"/>
    <property type="match status" value="1"/>
</dbReference>
<evidence type="ECO:0000256" key="1">
    <source>
        <dbReference type="ARBA" id="ARBA00012468"/>
    </source>
</evidence>
<proteinExistence type="predicted"/>
<comment type="caution">
    <text evidence="6">The sequence shown here is derived from an EMBL/GenBank/DDBJ whole genome shotgun (WGS) entry which is preliminary data.</text>
</comment>
<dbReference type="PROSITE" id="PS51443">
    <property type="entry name" value="PCS"/>
    <property type="match status" value="1"/>
</dbReference>
<dbReference type="GO" id="GO:0046872">
    <property type="term" value="F:metal ion binding"/>
    <property type="evidence" value="ECO:0007669"/>
    <property type="project" value="UniProtKB-KW"/>
</dbReference>
<protein>
    <recommendedName>
        <fullName evidence="1">glutathione gamma-glutamylcysteinyltransferase</fullName>
        <ecNumber evidence="1">2.3.2.15</ecNumber>
    </recommendedName>
</protein>
<evidence type="ECO:0000256" key="2">
    <source>
        <dbReference type="ARBA" id="ARBA00022539"/>
    </source>
</evidence>
<dbReference type="Proteomes" id="UP000823749">
    <property type="component" value="Chromosome 4"/>
</dbReference>
<reference evidence="6" key="1">
    <citation type="submission" date="2020-08" db="EMBL/GenBank/DDBJ databases">
        <title>Plant Genome Project.</title>
        <authorList>
            <person name="Zhang R.-G."/>
        </authorList>
    </citation>
    <scope>NUCLEOTIDE SEQUENCE</scope>
    <source>
        <strain evidence="6">WSP0</strain>
        <tissue evidence="6">Leaf</tissue>
    </source>
</reference>
<keyword evidence="4" id="KW-0479">Metal-binding</keyword>
<dbReference type="GO" id="GO:0046938">
    <property type="term" value="P:phytochelatin biosynthetic process"/>
    <property type="evidence" value="ECO:0007669"/>
    <property type="project" value="InterPro"/>
</dbReference>
<feature type="domain" description="Peptidase C83" evidence="5">
    <location>
        <begin position="1"/>
        <end position="127"/>
    </location>
</feature>
<dbReference type="Pfam" id="PF05023">
    <property type="entry name" value="Phytochelatin"/>
    <property type="match status" value="1"/>
</dbReference>
<gene>
    <name evidence="6" type="ORF">RHGRI_010698</name>
</gene>
<accession>A0AAV6KJG1</accession>
<dbReference type="InterPro" id="IPR038156">
    <property type="entry name" value="PCS_N_sf"/>
</dbReference>
<dbReference type="GO" id="GO:0010273">
    <property type="term" value="P:detoxification of copper ion"/>
    <property type="evidence" value="ECO:0007669"/>
    <property type="project" value="TreeGrafter"/>
</dbReference>
<evidence type="ECO:0000313" key="7">
    <source>
        <dbReference type="Proteomes" id="UP000823749"/>
    </source>
</evidence>
<dbReference type="GO" id="GO:0098849">
    <property type="term" value="P:cellular detoxification of cadmium ion"/>
    <property type="evidence" value="ECO:0007669"/>
    <property type="project" value="TreeGrafter"/>
</dbReference>
<dbReference type="GO" id="GO:0016756">
    <property type="term" value="F:glutathione gamma-glutamylcysteinyltransferase activity"/>
    <property type="evidence" value="ECO:0007669"/>
    <property type="project" value="UniProtKB-EC"/>
</dbReference>
<dbReference type="EC" id="2.3.2.15" evidence="1"/>
<name>A0AAV6KJG1_9ERIC</name>
<keyword evidence="3" id="KW-0808">Transferase</keyword>
<evidence type="ECO:0000256" key="3">
    <source>
        <dbReference type="ARBA" id="ARBA00022679"/>
    </source>
</evidence>
<sequence length="127" mass="14173">MLADPDTIAAIEEKGITFDEFKVLCQKHADVSAFKALGSSLQLFTDQLVKTSSSHDLFMIVSYSRRIVNQAGNGHYSPVSAYHGGEDMALILDVAQHKYPFHWLPGKVLWEAMNELDGGTREKRGFE</sequence>
<dbReference type="AlphaFoldDB" id="A0AAV6KJG1"/>
<dbReference type="SUPFAM" id="SSF54001">
    <property type="entry name" value="Cysteine proteinases"/>
    <property type="match status" value="1"/>
</dbReference>
<dbReference type="PANTHER" id="PTHR33447">
    <property type="entry name" value="GLUTATHIONE GAMMA-GLUTAMYLCYSTEINYLTRANSFERASE"/>
    <property type="match status" value="1"/>
</dbReference>
<dbReference type="InterPro" id="IPR040409">
    <property type="entry name" value="PCS-like"/>
</dbReference>
<dbReference type="InterPro" id="IPR007719">
    <property type="entry name" value="PCS_N"/>
</dbReference>
<keyword evidence="7" id="KW-1185">Reference proteome</keyword>
<keyword evidence="2" id="KW-0104">Cadmium</keyword>
<organism evidence="6 7">
    <name type="scientific">Rhododendron griersonianum</name>
    <dbReference type="NCBI Taxonomy" id="479676"/>
    <lineage>
        <taxon>Eukaryota</taxon>
        <taxon>Viridiplantae</taxon>
        <taxon>Streptophyta</taxon>
        <taxon>Embryophyta</taxon>
        <taxon>Tracheophyta</taxon>
        <taxon>Spermatophyta</taxon>
        <taxon>Magnoliopsida</taxon>
        <taxon>eudicotyledons</taxon>
        <taxon>Gunneridae</taxon>
        <taxon>Pentapetalae</taxon>
        <taxon>asterids</taxon>
        <taxon>Ericales</taxon>
        <taxon>Ericaceae</taxon>
        <taxon>Ericoideae</taxon>
        <taxon>Rhodoreae</taxon>
        <taxon>Rhododendron</taxon>
    </lineage>
</organism>
<evidence type="ECO:0000313" key="6">
    <source>
        <dbReference type="EMBL" id="KAG5552683.1"/>
    </source>
</evidence>
<evidence type="ECO:0000256" key="4">
    <source>
        <dbReference type="ARBA" id="ARBA00022723"/>
    </source>
</evidence>